<proteinExistence type="predicted"/>
<gene>
    <name evidence="4" type="ORF">KC573_01740</name>
</gene>
<keyword evidence="1 2" id="KW-0129">CBS domain</keyword>
<evidence type="ECO:0000313" key="4">
    <source>
        <dbReference type="EMBL" id="MCA9397525.1"/>
    </source>
</evidence>
<reference evidence="4" key="1">
    <citation type="submission" date="2020-04" db="EMBL/GenBank/DDBJ databases">
        <authorList>
            <person name="Zhang T."/>
        </authorList>
    </citation>
    <scope>NUCLEOTIDE SEQUENCE</scope>
    <source>
        <strain evidence="4">HKST-UBA02</strain>
    </source>
</reference>
<comment type="caution">
    <text evidence="4">The sequence shown here is derived from an EMBL/GenBank/DDBJ whole genome shotgun (WGS) entry which is preliminary data.</text>
</comment>
<evidence type="ECO:0000256" key="2">
    <source>
        <dbReference type="PROSITE-ProRule" id="PRU00703"/>
    </source>
</evidence>
<dbReference type="AlphaFoldDB" id="A0A955RX64"/>
<reference evidence="4" key="2">
    <citation type="journal article" date="2021" name="Microbiome">
        <title>Successional dynamics and alternative stable states in a saline activated sludge microbial community over 9 years.</title>
        <authorList>
            <person name="Wang Y."/>
            <person name="Ye J."/>
            <person name="Ju F."/>
            <person name="Liu L."/>
            <person name="Boyd J.A."/>
            <person name="Deng Y."/>
            <person name="Parks D.H."/>
            <person name="Jiang X."/>
            <person name="Yin X."/>
            <person name="Woodcroft B.J."/>
            <person name="Tyson G.W."/>
            <person name="Hugenholtz P."/>
            <person name="Polz M.F."/>
            <person name="Zhang T."/>
        </authorList>
    </citation>
    <scope>NUCLEOTIDE SEQUENCE</scope>
    <source>
        <strain evidence="4">HKST-UBA02</strain>
    </source>
</reference>
<dbReference type="SUPFAM" id="SSF54631">
    <property type="entry name" value="CBS-domain pair"/>
    <property type="match status" value="1"/>
</dbReference>
<dbReference type="EMBL" id="JAGQKY010000058">
    <property type="protein sequence ID" value="MCA9397525.1"/>
    <property type="molecule type" value="Genomic_DNA"/>
</dbReference>
<name>A0A955RX64_UNCKA</name>
<dbReference type="InterPro" id="IPR046342">
    <property type="entry name" value="CBS_dom_sf"/>
</dbReference>
<dbReference type="Proteomes" id="UP000699691">
    <property type="component" value="Unassembled WGS sequence"/>
</dbReference>
<dbReference type="Gene3D" id="3.10.580.10">
    <property type="entry name" value="CBS-domain"/>
    <property type="match status" value="1"/>
</dbReference>
<protein>
    <submittedName>
        <fullName evidence="4">CBS domain-containing protein</fullName>
    </submittedName>
</protein>
<dbReference type="InterPro" id="IPR051257">
    <property type="entry name" value="Diverse_CBS-Domain"/>
</dbReference>
<dbReference type="Pfam" id="PF00571">
    <property type="entry name" value="CBS"/>
    <property type="match status" value="2"/>
</dbReference>
<dbReference type="PANTHER" id="PTHR43080:SF29">
    <property type="entry name" value="OS02G0818000 PROTEIN"/>
    <property type="match status" value="1"/>
</dbReference>
<dbReference type="PANTHER" id="PTHR43080">
    <property type="entry name" value="CBS DOMAIN-CONTAINING PROTEIN CBSX3, MITOCHONDRIAL"/>
    <property type="match status" value="1"/>
</dbReference>
<organism evidence="4 5">
    <name type="scientific">candidate division WWE3 bacterium</name>
    <dbReference type="NCBI Taxonomy" id="2053526"/>
    <lineage>
        <taxon>Bacteria</taxon>
        <taxon>Katanobacteria</taxon>
    </lineage>
</organism>
<feature type="domain" description="CBS" evidence="3">
    <location>
        <begin position="1"/>
        <end position="57"/>
    </location>
</feature>
<evidence type="ECO:0000256" key="1">
    <source>
        <dbReference type="ARBA" id="ARBA00023122"/>
    </source>
</evidence>
<dbReference type="CDD" id="cd04586">
    <property type="entry name" value="CBS_pair_BON_assoc"/>
    <property type="match status" value="1"/>
</dbReference>
<evidence type="ECO:0000259" key="3">
    <source>
        <dbReference type="PROSITE" id="PS51371"/>
    </source>
</evidence>
<feature type="domain" description="CBS" evidence="3">
    <location>
        <begin position="87"/>
        <end position="141"/>
    </location>
</feature>
<evidence type="ECO:0000313" key="5">
    <source>
        <dbReference type="Proteomes" id="UP000699691"/>
    </source>
</evidence>
<sequence length="141" mass="16111">METNVHTIDPEATFEEILNLLIEHRISGTPVVDSDKKLIGIISEKDLLEYLFPSESEYYSDVRYWKDPHHLESEAKRVVTMKAKDLLTTDVITVRPKTKVMTACSLLLVHNIRRLPVVDEGTLVGIVTSNDLYKNFLKTLV</sequence>
<accession>A0A955RX64</accession>
<dbReference type="InterPro" id="IPR000644">
    <property type="entry name" value="CBS_dom"/>
</dbReference>
<dbReference type="PROSITE" id="PS51371">
    <property type="entry name" value="CBS"/>
    <property type="match status" value="2"/>
</dbReference>
<dbReference type="SMART" id="SM00116">
    <property type="entry name" value="CBS"/>
    <property type="match status" value="2"/>
</dbReference>